<comment type="pathway">
    <text evidence="8">Amino-acid biosynthesis; L-methionine biosynthesis via de novo pathway; L-cystathionine from O-succinyl-L-homoserine: step 1/1.</text>
</comment>
<evidence type="ECO:0000256" key="1">
    <source>
        <dbReference type="ARBA" id="ARBA00001933"/>
    </source>
</evidence>
<reference evidence="13" key="2">
    <citation type="submission" date="2023-05" db="EMBL/GenBank/DDBJ databases">
        <authorList>
            <consortium name="Lawrence Berkeley National Laboratory"/>
            <person name="Steindorff A."/>
            <person name="Hensen N."/>
            <person name="Bonometti L."/>
            <person name="Westerberg I."/>
            <person name="Brannstrom I.O."/>
            <person name="Guillou S."/>
            <person name="Cros-Aarteil S."/>
            <person name="Calhoun S."/>
            <person name="Haridas S."/>
            <person name="Kuo A."/>
            <person name="Mondo S."/>
            <person name="Pangilinan J."/>
            <person name="Riley R."/>
            <person name="Labutti K."/>
            <person name="Andreopoulos B."/>
            <person name="Lipzen A."/>
            <person name="Chen C."/>
            <person name="Yanf M."/>
            <person name="Daum C."/>
            <person name="Ng V."/>
            <person name="Clum A."/>
            <person name="Ohm R."/>
            <person name="Martin F."/>
            <person name="Silar P."/>
            <person name="Natvig D."/>
            <person name="Lalanne C."/>
            <person name="Gautier V."/>
            <person name="Ament-Velasquez S.L."/>
            <person name="Kruys A."/>
            <person name="Hutchinson M.I."/>
            <person name="Powell A.J."/>
            <person name="Barry K."/>
            <person name="Miller A.N."/>
            <person name="Grigoriev I.V."/>
            <person name="Debuchy R."/>
            <person name="Gladieux P."/>
            <person name="Thoren M.H."/>
            <person name="Johannesson H."/>
        </authorList>
    </citation>
    <scope>NUCLEOTIDE SEQUENCE</scope>
    <source>
        <strain evidence="13">CBS 532.94</strain>
    </source>
</reference>
<dbReference type="EMBL" id="MU860149">
    <property type="protein sequence ID" value="KAK4237224.1"/>
    <property type="molecule type" value="Genomic_DNA"/>
</dbReference>
<dbReference type="InterPro" id="IPR015422">
    <property type="entry name" value="PyrdxlP-dep_Trfase_small"/>
</dbReference>
<comment type="function">
    <text evidence="7">Catalyzes the formation of L-cystathionine from O-succinyl-L-homoserine (OSHS) and L-cysteine, via a gamma-replacement reaction. In the absence of thiol, catalyzes gamma-elimination to form 2-oxobutanoate, succinate and ammonia.</text>
</comment>
<dbReference type="InterPro" id="IPR015424">
    <property type="entry name" value="PyrdxlP-dep_Trfase"/>
</dbReference>
<dbReference type="PANTHER" id="PTHR42699">
    <property type="match status" value="1"/>
</dbReference>
<evidence type="ECO:0000256" key="5">
    <source>
        <dbReference type="ARBA" id="ARBA00023167"/>
    </source>
</evidence>
<evidence type="ECO:0000256" key="8">
    <source>
        <dbReference type="ARBA" id="ARBA00060510"/>
    </source>
</evidence>
<keyword evidence="2" id="KW-0028">Amino-acid biosynthesis</keyword>
<evidence type="ECO:0000313" key="13">
    <source>
        <dbReference type="EMBL" id="KAK4237224.1"/>
    </source>
</evidence>
<dbReference type="Proteomes" id="UP001303760">
    <property type="component" value="Unassembled WGS sequence"/>
</dbReference>
<dbReference type="InterPro" id="IPR051750">
    <property type="entry name" value="Trans-sulfuration_enzymes"/>
</dbReference>
<dbReference type="FunFam" id="3.90.1150.10:FF:000063">
    <property type="entry name" value="Probable cystathionine gamma-synthase"/>
    <property type="match status" value="1"/>
</dbReference>
<dbReference type="Gene3D" id="3.90.1150.10">
    <property type="entry name" value="Aspartate Aminotransferase, domain 1"/>
    <property type="match status" value="1"/>
</dbReference>
<dbReference type="InterPro" id="IPR000277">
    <property type="entry name" value="Cys/Met-Metab_PyrdxlP-dep_enz"/>
</dbReference>
<dbReference type="GO" id="GO:0019346">
    <property type="term" value="P:transsulfuration"/>
    <property type="evidence" value="ECO:0007669"/>
    <property type="project" value="InterPro"/>
</dbReference>
<proteinExistence type="inferred from homology"/>
<keyword evidence="14" id="KW-1185">Reference proteome</keyword>
<dbReference type="GO" id="GO:0003962">
    <property type="term" value="F:cystathionine gamma-synthase activity"/>
    <property type="evidence" value="ECO:0007669"/>
    <property type="project" value="UniProtKB-EC"/>
</dbReference>
<feature type="region of interest" description="Disordered" evidence="12">
    <location>
        <begin position="168"/>
        <end position="217"/>
    </location>
</feature>
<gene>
    <name evidence="13" type="ORF">C8A03DRAFT_16219</name>
</gene>
<organism evidence="13 14">
    <name type="scientific">Achaetomium macrosporum</name>
    <dbReference type="NCBI Taxonomy" id="79813"/>
    <lineage>
        <taxon>Eukaryota</taxon>
        <taxon>Fungi</taxon>
        <taxon>Dikarya</taxon>
        <taxon>Ascomycota</taxon>
        <taxon>Pezizomycotina</taxon>
        <taxon>Sordariomycetes</taxon>
        <taxon>Sordariomycetidae</taxon>
        <taxon>Sordariales</taxon>
        <taxon>Chaetomiaceae</taxon>
        <taxon>Achaetomium</taxon>
    </lineage>
</organism>
<dbReference type="InterPro" id="IPR015421">
    <property type="entry name" value="PyrdxlP-dep_Trfase_major"/>
</dbReference>
<dbReference type="GO" id="GO:0030170">
    <property type="term" value="F:pyridoxal phosphate binding"/>
    <property type="evidence" value="ECO:0007669"/>
    <property type="project" value="InterPro"/>
</dbReference>
<keyword evidence="5" id="KW-0486">Methionine biosynthesis</keyword>
<evidence type="ECO:0000256" key="12">
    <source>
        <dbReference type="SAM" id="MobiDB-lite"/>
    </source>
</evidence>
<dbReference type="Pfam" id="PF01053">
    <property type="entry name" value="Cys_Met_Meta_PP"/>
    <property type="match status" value="1"/>
</dbReference>
<evidence type="ECO:0000256" key="11">
    <source>
        <dbReference type="ARBA" id="ARBA00083849"/>
    </source>
</evidence>
<sequence>MSQIELGESIPPHTAHAVSVSLPTWKSNIGYEEGQDWVVGRMSTGYPRFFIHRSIQAFAADIVATFGRQGSEAFLFPTRQIAARCVSFVKAHAPPAVVASLKTVHLVLDTAKPNHEALASLTPAISAVLCSPEAFPFVKQYWQHTGDGVSSRRAEFCHTLFKDGLLRPDNEATIPGPASPKPCRGPKRYQRPSSFDTTKRAPPSPQPSPDREPAAGPDIQETSRFLEERFGRNLDLSFVQPAKSAIKRRIAGALRSNSELTTAPPPEHEMESNSRGVVNLREDDIYLFPCGMSAIFNSHRALLGIRGSLKSINFGFPYVDTLKILEKFGPGAVFYGHASESDLDDLEKRLERGERFLALFCEFPGNPLLTCPNLGRIRQLADKYDFAVVVDETIGTFANVNVLPFADIVVSSLTKIFSGDCNVMGGSAIFNPNSRYYSSLKEWARTEYEDTYWPEDVMFMERNSRDFVSRIDRINANAEAICQVFRDSPLVKTIFYPKYNQSKANYEACRLPNGGYGGLLSVVFRRQDHAVAFYDAIDTAKGPSLGTNFTLASPYVLLAHYQELDWAERFGVDRNLIRVSVGLEETDTIVKVFKDALKAVKESPGNQD</sequence>
<evidence type="ECO:0000256" key="6">
    <source>
        <dbReference type="ARBA" id="ARBA00051441"/>
    </source>
</evidence>
<comment type="catalytic activity">
    <reaction evidence="6">
        <text>O-succinyl-L-homoserine + L-cysteine = L,L-cystathionine + succinate + H(+)</text>
        <dbReference type="Rhea" id="RHEA:20397"/>
        <dbReference type="ChEBI" id="CHEBI:15378"/>
        <dbReference type="ChEBI" id="CHEBI:30031"/>
        <dbReference type="ChEBI" id="CHEBI:35235"/>
        <dbReference type="ChEBI" id="CHEBI:57661"/>
        <dbReference type="ChEBI" id="CHEBI:58161"/>
        <dbReference type="EC" id="2.5.1.48"/>
    </reaction>
</comment>
<dbReference type="Gene3D" id="3.40.640.10">
    <property type="entry name" value="Type I PLP-dependent aspartate aminotransferase-like (Major domain)"/>
    <property type="match status" value="1"/>
</dbReference>
<evidence type="ECO:0000256" key="3">
    <source>
        <dbReference type="ARBA" id="ARBA00022679"/>
    </source>
</evidence>
<evidence type="ECO:0000313" key="14">
    <source>
        <dbReference type="Proteomes" id="UP001303760"/>
    </source>
</evidence>
<evidence type="ECO:0000256" key="9">
    <source>
        <dbReference type="ARBA" id="ARBA00061376"/>
    </source>
</evidence>
<dbReference type="FunFam" id="3.40.640.10:FF:000111">
    <property type="entry name" value="Cystathionine gamma-synthase"/>
    <property type="match status" value="1"/>
</dbReference>
<keyword evidence="3 13" id="KW-0808">Transferase</keyword>
<comment type="caution">
    <text evidence="13">The sequence shown here is derived from an EMBL/GenBank/DDBJ whole genome shotgun (WGS) entry which is preliminary data.</text>
</comment>
<keyword evidence="4" id="KW-0663">Pyridoxal phosphate</keyword>
<evidence type="ECO:0000256" key="10">
    <source>
        <dbReference type="ARBA" id="ARBA00066530"/>
    </source>
</evidence>
<dbReference type="PANTHER" id="PTHR42699:SF1">
    <property type="entry name" value="CYSTATHIONINE GAMMA-SYNTHASE-RELATED"/>
    <property type="match status" value="1"/>
</dbReference>
<dbReference type="GO" id="GO:0009086">
    <property type="term" value="P:methionine biosynthetic process"/>
    <property type="evidence" value="ECO:0007669"/>
    <property type="project" value="UniProtKB-KW"/>
</dbReference>
<dbReference type="EC" id="2.5.1.48" evidence="10"/>
<name>A0AAN7C899_9PEZI</name>
<evidence type="ECO:0000256" key="7">
    <source>
        <dbReference type="ARBA" id="ARBA00058439"/>
    </source>
</evidence>
<dbReference type="AlphaFoldDB" id="A0AAN7C899"/>
<accession>A0AAN7C899</accession>
<reference evidence="13" key="1">
    <citation type="journal article" date="2023" name="Mol. Phylogenet. Evol.">
        <title>Genome-scale phylogeny and comparative genomics of the fungal order Sordariales.</title>
        <authorList>
            <person name="Hensen N."/>
            <person name="Bonometti L."/>
            <person name="Westerberg I."/>
            <person name="Brannstrom I.O."/>
            <person name="Guillou S."/>
            <person name="Cros-Aarteil S."/>
            <person name="Calhoun S."/>
            <person name="Haridas S."/>
            <person name="Kuo A."/>
            <person name="Mondo S."/>
            <person name="Pangilinan J."/>
            <person name="Riley R."/>
            <person name="LaButti K."/>
            <person name="Andreopoulos B."/>
            <person name="Lipzen A."/>
            <person name="Chen C."/>
            <person name="Yan M."/>
            <person name="Daum C."/>
            <person name="Ng V."/>
            <person name="Clum A."/>
            <person name="Steindorff A."/>
            <person name="Ohm R.A."/>
            <person name="Martin F."/>
            <person name="Silar P."/>
            <person name="Natvig D.O."/>
            <person name="Lalanne C."/>
            <person name="Gautier V."/>
            <person name="Ament-Velasquez S.L."/>
            <person name="Kruys A."/>
            <person name="Hutchinson M.I."/>
            <person name="Powell A.J."/>
            <person name="Barry K."/>
            <person name="Miller A.N."/>
            <person name="Grigoriev I.V."/>
            <person name="Debuchy R."/>
            <person name="Gladieux P."/>
            <person name="Hiltunen Thoren M."/>
            <person name="Johannesson H."/>
        </authorList>
    </citation>
    <scope>NUCLEOTIDE SEQUENCE</scope>
    <source>
        <strain evidence="13">CBS 532.94</strain>
    </source>
</reference>
<dbReference type="SUPFAM" id="SSF53383">
    <property type="entry name" value="PLP-dependent transferases"/>
    <property type="match status" value="1"/>
</dbReference>
<evidence type="ECO:0000256" key="2">
    <source>
        <dbReference type="ARBA" id="ARBA00022605"/>
    </source>
</evidence>
<evidence type="ECO:0000256" key="4">
    <source>
        <dbReference type="ARBA" id="ARBA00022898"/>
    </source>
</evidence>
<comment type="similarity">
    <text evidence="9">Belongs to the trans-sulfuration enzymes family. MET7 subfamily.</text>
</comment>
<comment type="cofactor">
    <cofactor evidence="1">
        <name>pyridoxal 5'-phosphate</name>
        <dbReference type="ChEBI" id="CHEBI:597326"/>
    </cofactor>
</comment>
<protein>
    <recommendedName>
        <fullName evidence="10">cystathionine gamma-synthase</fullName>
        <ecNumber evidence="10">2.5.1.48</ecNumber>
    </recommendedName>
    <alternativeName>
        <fullName evidence="11">O-succinylhomoserine (thiol)-lyase</fullName>
    </alternativeName>
</protein>